<dbReference type="AlphaFoldDB" id="A0A1X7T8D7"/>
<dbReference type="PROSITE" id="PS00383">
    <property type="entry name" value="TYR_PHOSPHATASE_1"/>
    <property type="match status" value="1"/>
</dbReference>
<accession>A0A1X7T8D7</accession>
<dbReference type="InterPro" id="IPR003595">
    <property type="entry name" value="Tyr_Pase_cat"/>
</dbReference>
<dbReference type="PANTHER" id="PTHR19134:SF449">
    <property type="entry name" value="TYROSINE-PROTEIN PHOSPHATASE 1"/>
    <property type="match status" value="1"/>
</dbReference>
<protein>
    <recommendedName>
        <fullName evidence="6">Protein-tyrosine-phosphatase</fullName>
    </recommendedName>
</protein>
<dbReference type="InterPro" id="IPR029021">
    <property type="entry name" value="Prot-tyrosine_phosphatase-like"/>
</dbReference>
<dbReference type="EnsemblMetazoa" id="XM_020005359.1">
    <property type="protein sequence ID" value="XP_019860918.1"/>
    <property type="gene ID" value="LOC109589249"/>
</dbReference>
<organism evidence="4">
    <name type="scientific">Amphimedon queenslandica</name>
    <name type="common">Sponge</name>
    <dbReference type="NCBI Taxonomy" id="400682"/>
    <lineage>
        <taxon>Eukaryota</taxon>
        <taxon>Metazoa</taxon>
        <taxon>Porifera</taxon>
        <taxon>Demospongiae</taxon>
        <taxon>Heteroscleromorpha</taxon>
        <taxon>Haplosclerida</taxon>
        <taxon>Niphatidae</taxon>
        <taxon>Amphimedon</taxon>
    </lineage>
</organism>
<evidence type="ECO:0000259" key="2">
    <source>
        <dbReference type="PROSITE" id="PS50055"/>
    </source>
</evidence>
<proteinExistence type="predicted"/>
<dbReference type="SMART" id="SM00404">
    <property type="entry name" value="PTPc_motif"/>
    <property type="match status" value="1"/>
</dbReference>
<sequence length="120" mass="13515">MDIVQQNYTPFDGPMVVHCSSGTGRTGTFIAIMVEMARIKSEKLVDIFNNVQYMRKCRPMMVMNEIEYIFIHDALVEALKLGKIEGVAFARPQSLEETSSEGNSEGFSDKKSLVDEETEL</sequence>
<dbReference type="InterPro" id="IPR050348">
    <property type="entry name" value="Protein-Tyr_Phosphatase"/>
</dbReference>
<feature type="domain" description="Tyrosine-protein phosphatase" evidence="2">
    <location>
        <begin position="1"/>
        <end position="78"/>
    </location>
</feature>
<evidence type="ECO:0000259" key="3">
    <source>
        <dbReference type="PROSITE" id="PS50056"/>
    </source>
</evidence>
<dbReference type="EnsemblMetazoa" id="Aqu2.1.10801_001">
    <property type="protein sequence ID" value="Aqu2.1.10801_001"/>
    <property type="gene ID" value="Aqu2.1.10801"/>
</dbReference>
<dbReference type="PROSITE" id="PS50056">
    <property type="entry name" value="TYR_PHOSPHATASE_2"/>
    <property type="match status" value="1"/>
</dbReference>
<keyword evidence="5" id="KW-1185">Reference proteome</keyword>
<dbReference type="PROSITE" id="PS50055">
    <property type="entry name" value="TYR_PHOSPHATASE_PTP"/>
    <property type="match status" value="1"/>
</dbReference>
<evidence type="ECO:0008006" key="6">
    <source>
        <dbReference type="Google" id="ProtNLM"/>
    </source>
</evidence>
<reference evidence="4" key="2">
    <citation type="submission" date="2017-05" db="UniProtKB">
        <authorList>
            <consortium name="EnsemblMetazoa"/>
        </authorList>
    </citation>
    <scope>IDENTIFICATION</scope>
</reference>
<feature type="region of interest" description="Disordered" evidence="1">
    <location>
        <begin position="92"/>
        <end position="120"/>
    </location>
</feature>
<dbReference type="KEGG" id="aqu:109589249"/>
<name>A0A1X7T8D7_AMPQE</name>
<feature type="domain" description="Tyrosine specific protein phosphatases" evidence="3">
    <location>
        <begin position="1"/>
        <end position="69"/>
    </location>
</feature>
<gene>
    <name evidence="4" type="primary">109589249</name>
</gene>
<dbReference type="InParanoid" id="A0A1X7T8D7"/>
<evidence type="ECO:0000313" key="5">
    <source>
        <dbReference type="Proteomes" id="UP000007879"/>
    </source>
</evidence>
<dbReference type="Proteomes" id="UP000007879">
    <property type="component" value="Unassembled WGS sequence"/>
</dbReference>
<dbReference type="InterPro" id="IPR000387">
    <property type="entry name" value="Tyr_Pase_dom"/>
</dbReference>
<feature type="compositionally biased region" description="Polar residues" evidence="1">
    <location>
        <begin position="95"/>
        <end position="106"/>
    </location>
</feature>
<dbReference type="InterPro" id="IPR000242">
    <property type="entry name" value="PTP_cat"/>
</dbReference>
<evidence type="ECO:0000313" key="4">
    <source>
        <dbReference type="EnsemblMetazoa" id="Aqu2.1.10801_001"/>
    </source>
</evidence>
<dbReference type="GO" id="GO:0004725">
    <property type="term" value="F:protein tyrosine phosphatase activity"/>
    <property type="evidence" value="ECO:0007669"/>
    <property type="project" value="InterPro"/>
</dbReference>
<dbReference type="PRINTS" id="PR00700">
    <property type="entry name" value="PRTYPHPHTASE"/>
</dbReference>
<dbReference type="InterPro" id="IPR016130">
    <property type="entry name" value="Tyr_Pase_AS"/>
</dbReference>
<evidence type="ECO:0000256" key="1">
    <source>
        <dbReference type="SAM" id="MobiDB-lite"/>
    </source>
</evidence>
<dbReference type="Gene3D" id="3.90.190.10">
    <property type="entry name" value="Protein tyrosine phosphatase superfamily"/>
    <property type="match status" value="1"/>
</dbReference>
<dbReference type="OrthoDB" id="165498at2759"/>
<dbReference type="PANTHER" id="PTHR19134">
    <property type="entry name" value="RECEPTOR-TYPE TYROSINE-PROTEIN PHOSPHATASE"/>
    <property type="match status" value="1"/>
</dbReference>
<dbReference type="SUPFAM" id="SSF52799">
    <property type="entry name" value="(Phosphotyrosine protein) phosphatases II"/>
    <property type="match status" value="1"/>
</dbReference>
<reference evidence="5" key="1">
    <citation type="journal article" date="2010" name="Nature">
        <title>The Amphimedon queenslandica genome and the evolution of animal complexity.</title>
        <authorList>
            <person name="Srivastava M."/>
            <person name="Simakov O."/>
            <person name="Chapman J."/>
            <person name="Fahey B."/>
            <person name="Gauthier M.E."/>
            <person name="Mitros T."/>
            <person name="Richards G.S."/>
            <person name="Conaco C."/>
            <person name="Dacre M."/>
            <person name="Hellsten U."/>
            <person name="Larroux C."/>
            <person name="Putnam N.H."/>
            <person name="Stanke M."/>
            <person name="Adamska M."/>
            <person name="Darling A."/>
            <person name="Degnan S.M."/>
            <person name="Oakley T.H."/>
            <person name="Plachetzki D.C."/>
            <person name="Zhai Y."/>
            <person name="Adamski M."/>
            <person name="Calcino A."/>
            <person name="Cummins S.F."/>
            <person name="Goodstein D.M."/>
            <person name="Harris C."/>
            <person name="Jackson D.J."/>
            <person name="Leys S.P."/>
            <person name="Shu S."/>
            <person name="Woodcroft B.J."/>
            <person name="Vervoort M."/>
            <person name="Kosik K.S."/>
            <person name="Manning G."/>
            <person name="Degnan B.M."/>
            <person name="Rokhsar D.S."/>
        </authorList>
    </citation>
    <scope>NUCLEOTIDE SEQUENCE [LARGE SCALE GENOMIC DNA]</scope>
</reference>
<dbReference type="Pfam" id="PF00102">
    <property type="entry name" value="Y_phosphatase"/>
    <property type="match status" value="1"/>
</dbReference>